<organism evidence="1 2">
    <name type="scientific">Diploptera punctata</name>
    <name type="common">Pacific beetle cockroach</name>
    <dbReference type="NCBI Taxonomy" id="6984"/>
    <lineage>
        <taxon>Eukaryota</taxon>
        <taxon>Metazoa</taxon>
        <taxon>Ecdysozoa</taxon>
        <taxon>Arthropoda</taxon>
        <taxon>Hexapoda</taxon>
        <taxon>Insecta</taxon>
        <taxon>Pterygota</taxon>
        <taxon>Neoptera</taxon>
        <taxon>Polyneoptera</taxon>
        <taxon>Dictyoptera</taxon>
        <taxon>Blattodea</taxon>
        <taxon>Blaberoidea</taxon>
        <taxon>Blaberidae</taxon>
        <taxon>Diplopterinae</taxon>
        <taxon>Diploptera</taxon>
    </lineage>
</organism>
<dbReference type="AlphaFoldDB" id="A0AAD8ADC7"/>
<dbReference type="EMBL" id="JASPKZ010001953">
    <property type="protein sequence ID" value="KAJ9596961.1"/>
    <property type="molecule type" value="Genomic_DNA"/>
</dbReference>
<gene>
    <name evidence="1" type="ORF">L9F63_012031</name>
</gene>
<protein>
    <submittedName>
        <fullName evidence="1">Uncharacterized protein</fullName>
    </submittedName>
</protein>
<dbReference type="Proteomes" id="UP001233999">
    <property type="component" value="Unassembled WGS sequence"/>
</dbReference>
<reference evidence="1" key="1">
    <citation type="journal article" date="2023" name="IScience">
        <title>Live-bearing cockroach genome reveals convergent evolutionary mechanisms linked to viviparity in insects and beyond.</title>
        <authorList>
            <person name="Fouks B."/>
            <person name="Harrison M.C."/>
            <person name="Mikhailova A.A."/>
            <person name="Marchal E."/>
            <person name="English S."/>
            <person name="Carruthers M."/>
            <person name="Jennings E.C."/>
            <person name="Chiamaka E.L."/>
            <person name="Frigard R.A."/>
            <person name="Pippel M."/>
            <person name="Attardo G.M."/>
            <person name="Benoit J.B."/>
            <person name="Bornberg-Bauer E."/>
            <person name="Tobe S.S."/>
        </authorList>
    </citation>
    <scope>NUCLEOTIDE SEQUENCE</scope>
    <source>
        <strain evidence="1">Stay&amp;Tobe</strain>
    </source>
</reference>
<keyword evidence="2" id="KW-1185">Reference proteome</keyword>
<comment type="caution">
    <text evidence="1">The sequence shown here is derived from an EMBL/GenBank/DDBJ whole genome shotgun (WGS) entry which is preliminary data.</text>
</comment>
<reference evidence="1" key="2">
    <citation type="submission" date="2023-05" db="EMBL/GenBank/DDBJ databases">
        <authorList>
            <person name="Fouks B."/>
        </authorList>
    </citation>
    <scope>NUCLEOTIDE SEQUENCE</scope>
    <source>
        <strain evidence="1">Stay&amp;Tobe</strain>
        <tissue evidence="1">Testes</tissue>
    </source>
</reference>
<name>A0AAD8ADC7_DIPPU</name>
<proteinExistence type="predicted"/>
<accession>A0AAD8ADC7</accession>
<feature type="non-terminal residue" evidence="1">
    <location>
        <position position="1"/>
    </location>
</feature>
<evidence type="ECO:0000313" key="1">
    <source>
        <dbReference type="EMBL" id="KAJ9596961.1"/>
    </source>
</evidence>
<evidence type="ECO:0000313" key="2">
    <source>
        <dbReference type="Proteomes" id="UP001233999"/>
    </source>
</evidence>
<feature type="non-terminal residue" evidence="1">
    <location>
        <position position="80"/>
    </location>
</feature>
<sequence length="80" mass="9475">FHVLRNPGSNIYVKSAVKTMYLLNRNSRLSSLCEIPSMLRVSYLITIWRFQLYEYLIPFDHMIISCVTNLLIFIECCQKI</sequence>